<feature type="region of interest" description="Disordered" evidence="6">
    <location>
        <begin position="1"/>
        <end position="24"/>
    </location>
</feature>
<feature type="transmembrane region" description="Helical" evidence="7">
    <location>
        <begin position="477"/>
        <end position="497"/>
    </location>
</feature>
<dbReference type="Proteomes" id="UP000198541">
    <property type="component" value="Unassembled WGS sequence"/>
</dbReference>
<sequence length="506" mass="49936">MPDSSAPATNAKPPDGPTPARPPAAPASLNRQILSLAVPALGALVAEPLFVLIDSAMVGHLGAGSLAGLSLASTLLTTLVGLFVFLAYATTATTARRFGAGDRVGGLQAGIDGAWLGALLGLAAAVLLAGGAPWAVRVMGADGAVADAAVAYLWASAAGLPGMLVVYAATGTLRGLLDTRTPFVVAAVGAAANVALNATLLYGVGMGIAGSGLGTAIAQTGMAVALLRPVVGAARAADVPLSPRAAGLRASLGAGAPLLVRTLSLRAAILATVWAATALGATALAAHQVVSALWNFTAFALDALAIAAQALVGTALGRAEAERAAQVSADPAAAPTAPGSRAGAAEPQAPSSTAPRAPAVPTVPHDGPTVDAVLRRCLAWGVAAGAVIGVVLAAASPWLPYLFTSESAVITAARPALLVAAGAMPLAGAVFLFDGVLMGAGDGRYLAGAQMATLVPYLPLAVVVAHGWPTGGSDGLLWLWVAFAWVFMGTRALVTGLRARSDAWRH</sequence>
<accession>A0A1H0AS91</accession>
<feature type="transmembrane region" description="Helical" evidence="7">
    <location>
        <begin position="267"/>
        <end position="286"/>
    </location>
</feature>
<dbReference type="GO" id="GO:0042910">
    <property type="term" value="F:xenobiotic transmembrane transporter activity"/>
    <property type="evidence" value="ECO:0007669"/>
    <property type="project" value="InterPro"/>
</dbReference>
<name>A0A1H0AS91_9ACTO</name>
<evidence type="ECO:0000313" key="8">
    <source>
        <dbReference type="EMBL" id="SDN36225.1"/>
    </source>
</evidence>
<dbReference type="STRING" id="332524.SAMN04487766_101342"/>
<feature type="compositionally biased region" description="Low complexity" evidence="6">
    <location>
        <begin position="327"/>
        <end position="338"/>
    </location>
</feature>
<feature type="compositionally biased region" description="Low complexity" evidence="6">
    <location>
        <begin position="347"/>
        <end position="364"/>
    </location>
</feature>
<feature type="transmembrane region" description="Helical" evidence="7">
    <location>
        <begin position="445"/>
        <end position="465"/>
    </location>
</feature>
<dbReference type="InterPro" id="IPR002528">
    <property type="entry name" value="MATE_fam"/>
</dbReference>
<feature type="transmembrane region" description="Helical" evidence="7">
    <location>
        <begin position="292"/>
        <end position="316"/>
    </location>
</feature>
<evidence type="ECO:0000256" key="2">
    <source>
        <dbReference type="ARBA" id="ARBA00010199"/>
    </source>
</evidence>
<feature type="transmembrane region" description="Helical" evidence="7">
    <location>
        <begin position="65"/>
        <end position="88"/>
    </location>
</feature>
<evidence type="ECO:0000256" key="1">
    <source>
        <dbReference type="ARBA" id="ARBA00004141"/>
    </source>
</evidence>
<dbReference type="EMBL" id="FNIM01000002">
    <property type="protein sequence ID" value="SDN36225.1"/>
    <property type="molecule type" value="Genomic_DNA"/>
</dbReference>
<dbReference type="PANTHER" id="PTHR42893">
    <property type="entry name" value="PROTEIN DETOXIFICATION 44, CHLOROPLASTIC-RELATED"/>
    <property type="match status" value="1"/>
</dbReference>
<reference evidence="9" key="1">
    <citation type="submission" date="2016-10" db="EMBL/GenBank/DDBJ databases">
        <authorList>
            <person name="Varghese N."/>
            <person name="Submissions S."/>
        </authorList>
    </citation>
    <scope>NUCLEOTIDE SEQUENCE [LARGE SCALE GENOMIC DNA]</scope>
    <source>
        <strain evidence="9">DSM 27982</strain>
    </source>
</reference>
<feature type="transmembrane region" description="Helical" evidence="7">
    <location>
        <begin position="109"/>
        <end position="129"/>
    </location>
</feature>
<dbReference type="PANTHER" id="PTHR42893:SF46">
    <property type="entry name" value="PROTEIN DETOXIFICATION 44, CHLOROPLASTIC"/>
    <property type="match status" value="1"/>
</dbReference>
<keyword evidence="9" id="KW-1185">Reference proteome</keyword>
<evidence type="ECO:0000313" key="9">
    <source>
        <dbReference type="Proteomes" id="UP000198541"/>
    </source>
</evidence>
<dbReference type="GO" id="GO:0005886">
    <property type="term" value="C:plasma membrane"/>
    <property type="evidence" value="ECO:0007669"/>
    <property type="project" value="TreeGrafter"/>
</dbReference>
<organism evidence="8 9">
    <name type="scientific">Actinomyces ruminicola</name>
    <dbReference type="NCBI Taxonomy" id="332524"/>
    <lineage>
        <taxon>Bacteria</taxon>
        <taxon>Bacillati</taxon>
        <taxon>Actinomycetota</taxon>
        <taxon>Actinomycetes</taxon>
        <taxon>Actinomycetales</taxon>
        <taxon>Actinomycetaceae</taxon>
        <taxon>Actinomyces</taxon>
    </lineage>
</organism>
<dbReference type="InterPro" id="IPR044644">
    <property type="entry name" value="DinF-like"/>
</dbReference>
<evidence type="ECO:0000256" key="5">
    <source>
        <dbReference type="ARBA" id="ARBA00023136"/>
    </source>
</evidence>
<feature type="compositionally biased region" description="Pro residues" evidence="6">
    <location>
        <begin position="14"/>
        <end position="24"/>
    </location>
</feature>
<evidence type="ECO:0000256" key="3">
    <source>
        <dbReference type="ARBA" id="ARBA00022692"/>
    </source>
</evidence>
<protein>
    <submittedName>
        <fullName evidence="8">Putative efflux protein, MATE family</fullName>
    </submittedName>
</protein>
<dbReference type="AlphaFoldDB" id="A0A1H0AS91"/>
<feature type="transmembrane region" description="Helical" evidence="7">
    <location>
        <begin position="412"/>
        <end position="433"/>
    </location>
</feature>
<keyword evidence="4 7" id="KW-1133">Transmembrane helix</keyword>
<feature type="transmembrane region" description="Helical" evidence="7">
    <location>
        <begin position="149"/>
        <end position="169"/>
    </location>
</feature>
<gene>
    <name evidence="8" type="ORF">SAMN05216355_10299</name>
</gene>
<dbReference type="GO" id="GO:0015297">
    <property type="term" value="F:antiporter activity"/>
    <property type="evidence" value="ECO:0007669"/>
    <property type="project" value="InterPro"/>
</dbReference>
<keyword evidence="3 7" id="KW-0812">Transmembrane</keyword>
<comment type="subcellular location">
    <subcellularLocation>
        <location evidence="1">Membrane</location>
        <topology evidence="1">Multi-pass membrane protein</topology>
    </subcellularLocation>
</comment>
<feature type="transmembrane region" description="Helical" evidence="7">
    <location>
        <begin position="33"/>
        <end position="53"/>
    </location>
</feature>
<feature type="transmembrane region" description="Helical" evidence="7">
    <location>
        <begin position="208"/>
        <end position="227"/>
    </location>
</feature>
<feature type="region of interest" description="Disordered" evidence="6">
    <location>
        <begin position="327"/>
        <end position="364"/>
    </location>
</feature>
<feature type="transmembrane region" description="Helical" evidence="7">
    <location>
        <begin position="377"/>
        <end position="400"/>
    </location>
</feature>
<evidence type="ECO:0000256" key="7">
    <source>
        <dbReference type="SAM" id="Phobius"/>
    </source>
</evidence>
<dbReference type="NCBIfam" id="TIGR00797">
    <property type="entry name" value="matE"/>
    <property type="match status" value="1"/>
</dbReference>
<evidence type="ECO:0000256" key="4">
    <source>
        <dbReference type="ARBA" id="ARBA00022989"/>
    </source>
</evidence>
<proteinExistence type="inferred from homology"/>
<dbReference type="Pfam" id="PF01554">
    <property type="entry name" value="MatE"/>
    <property type="match status" value="3"/>
</dbReference>
<evidence type="ECO:0000256" key="6">
    <source>
        <dbReference type="SAM" id="MobiDB-lite"/>
    </source>
</evidence>
<feature type="transmembrane region" description="Helical" evidence="7">
    <location>
        <begin position="181"/>
        <end position="202"/>
    </location>
</feature>
<keyword evidence="5 7" id="KW-0472">Membrane</keyword>
<comment type="similarity">
    <text evidence="2">Belongs to the multi antimicrobial extrusion (MATE) (TC 2.A.66.1) family.</text>
</comment>